<accession>A0A9I9EJ95</accession>
<protein>
    <submittedName>
        <fullName evidence="1">Uncharacterized protein</fullName>
    </submittedName>
</protein>
<evidence type="ECO:0000313" key="1">
    <source>
        <dbReference type="EnsemblPlants" id="MELO3C034510.2.1"/>
    </source>
</evidence>
<sequence length="139" mass="15833">MTSPLCAVRHTTRRRTVGRRTAGHRTAGCRLLLRTRPTFLLPHLSQPPLGSLPLSSTMHRIADSRLKSLKLYFASGKRKEILAKARNLLLKCDFFVPKELTIKGDKQNWNEMVKLDEKEAKRVSKDIFGEVSKTHNAIQ</sequence>
<organism evidence="1">
    <name type="scientific">Cucumis melo</name>
    <name type="common">Muskmelon</name>
    <dbReference type="NCBI Taxonomy" id="3656"/>
    <lineage>
        <taxon>Eukaryota</taxon>
        <taxon>Viridiplantae</taxon>
        <taxon>Streptophyta</taxon>
        <taxon>Embryophyta</taxon>
        <taxon>Tracheophyta</taxon>
        <taxon>Spermatophyta</taxon>
        <taxon>Magnoliopsida</taxon>
        <taxon>eudicotyledons</taxon>
        <taxon>Gunneridae</taxon>
        <taxon>Pentapetalae</taxon>
        <taxon>rosids</taxon>
        <taxon>fabids</taxon>
        <taxon>Cucurbitales</taxon>
        <taxon>Cucurbitaceae</taxon>
        <taxon>Benincaseae</taxon>
        <taxon>Cucumis</taxon>
    </lineage>
</organism>
<dbReference type="Gramene" id="MELO3C034510.2.1">
    <property type="protein sequence ID" value="MELO3C034510.2.1"/>
    <property type="gene ID" value="MELO3C034510.2"/>
</dbReference>
<dbReference type="AlphaFoldDB" id="A0A9I9EJ95"/>
<name>A0A9I9EJ95_CUCME</name>
<proteinExistence type="predicted"/>
<reference evidence="1" key="1">
    <citation type="submission" date="2023-03" db="UniProtKB">
        <authorList>
            <consortium name="EnsemblPlants"/>
        </authorList>
    </citation>
    <scope>IDENTIFICATION</scope>
</reference>
<dbReference type="EnsemblPlants" id="MELO3C034510.2.1">
    <property type="protein sequence ID" value="MELO3C034510.2.1"/>
    <property type="gene ID" value="MELO3C034510.2"/>
</dbReference>